<sequence length="214" mass="24186">MSNNPLEELIDLPDIVVRSPIKTRFSKKELGEEFVNAHRGPTSESNWLIPKRVLMSAYPGDLVEAQALLKSQQIIFGGINVLVCLQQEKELTRFAPYKHNFEIEFKAMALERNLEFIQFEIPDQHVALDKDVEELIGKLVGRYHDGDNILIHCWGGHGRTGTIAAILLGKLYNLGADDSLRRVQAVHGCRDISKSRAPQTASQFDQVQRILTKQ</sequence>
<dbReference type="InterPro" id="IPR057023">
    <property type="entry name" value="PTP-SAK"/>
</dbReference>
<protein>
    <submittedName>
        <fullName evidence="3">Tyrosine phosphatase</fullName>
    </submittedName>
</protein>
<dbReference type="InterPro" id="IPR029021">
    <property type="entry name" value="Prot-tyrosine_phosphatase-like"/>
</dbReference>
<evidence type="ECO:0000259" key="2">
    <source>
        <dbReference type="PROSITE" id="PS50056"/>
    </source>
</evidence>
<dbReference type="InterPro" id="IPR016130">
    <property type="entry name" value="Tyr_Pase_AS"/>
</dbReference>
<proteinExistence type="predicted"/>
<evidence type="ECO:0000313" key="3">
    <source>
        <dbReference type="EMBL" id="KAL0485282.1"/>
    </source>
</evidence>
<name>A0AAW2Z642_9EUKA</name>
<dbReference type="EMBL" id="JAOPGA020001124">
    <property type="protein sequence ID" value="KAL0485282.1"/>
    <property type="molecule type" value="Genomic_DNA"/>
</dbReference>
<dbReference type="PROSITE" id="PS00383">
    <property type="entry name" value="TYR_PHOSPHATASE_1"/>
    <property type="match status" value="1"/>
</dbReference>
<dbReference type="PROSITE" id="PS50056">
    <property type="entry name" value="TYR_PHOSPHATASE_2"/>
    <property type="match status" value="1"/>
</dbReference>
<organism evidence="3 4">
    <name type="scientific">Acrasis kona</name>
    <dbReference type="NCBI Taxonomy" id="1008807"/>
    <lineage>
        <taxon>Eukaryota</taxon>
        <taxon>Discoba</taxon>
        <taxon>Heterolobosea</taxon>
        <taxon>Tetramitia</taxon>
        <taxon>Eutetramitia</taxon>
        <taxon>Acrasidae</taxon>
        <taxon>Acrasis</taxon>
    </lineage>
</organism>
<evidence type="ECO:0000313" key="4">
    <source>
        <dbReference type="Proteomes" id="UP001431209"/>
    </source>
</evidence>
<keyword evidence="4" id="KW-1185">Reference proteome</keyword>
<dbReference type="InterPro" id="IPR000387">
    <property type="entry name" value="Tyr_Pase_dom"/>
</dbReference>
<reference evidence="3 4" key="1">
    <citation type="submission" date="2024-03" db="EMBL/GenBank/DDBJ databases">
        <title>The Acrasis kona genome and developmental transcriptomes reveal deep origins of eukaryotic multicellular pathways.</title>
        <authorList>
            <person name="Sheikh S."/>
            <person name="Fu C.-J."/>
            <person name="Brown M.W."/>
            <person name="Baldauf S.L."/>
        </authorList>
    </citation>
    <scope>NUCLEOTIDE SEQUENCE [LARGE SCALE GENOMIC DNA]</scope>
    <source>
        <strain evidence="3 4">ATCC MYA-3509</strain>
    </source>
</reference>
<dbReference type="Gene3D" id="3.90.190.10">
    <property type="entry name" value="Protein tyrosine phosphatase superfamily"/>
    <property type="match status" value="1"/>
</dbReference>
<dbReference type="GO" id="GO:0016791">
    <property type="term" value="F:phosphatase activity"/>
    <property type="evidence" value="ECO:0007669"/>
    <property type="project" value="UniProtKB-ARBA"/>
</dbReference>
<dbReference type="Pfam" id="PF22784">
    <property type="entry name" value="PTP-SAK"/>
    <property type="match status" value="1"/>
</dbReference>
<evidence type="ECO:0000256" key="1">
    <source>
        <dbReference type="ARBA" id="ARBA00022801"/>
    </source>
</evidence>
<gene>
    <name evidence="3" type="ORF">AKO1_011663</name>
</gene>
<accession>A0AAW2Z642</accession>
<dbReference type="Proteomes" id="UP001431209">
    <property type="component" value="Unassembled WGS sequence"/>
</dbReference>
<dbReference type="SUPFAM" id="SSF52799">
    <property type="entry name" value="(Phosphotyrosine protein) phosphatases II"/>
    <property type="match status" value="1"/>
</dbReference>
<keyword evidence="1" id="KW-0378">Hydrolase</keyword>
<comment type="caution">
    <text evidence="3">The sequence shown here is derived from an EMBL/GenBank/DDBJ whole genome shotgun (WGS) entry which is preliminary data.</text>
</comment>
<feature type="domain" description="Tyrosine specific protein phosphatases" evidence="2">
    <location>
        <begin position="130"/>
        <end position="184"/>
    </location>
</feature>
<dbReference type="AlphaFoldDB" id="A0AAW2Z642"/>